<dbReference type="Proteomes" id="UP000824120">
    <property type="component" value="Chromosome 4"/>
</dbReference>
<evidence type="ECO:0000313" key="1">
    <source>
        <dbReference type="EMBL" id="KAG5613311.1"/>
    </source>
</evidence>
<comment type="caution">
    <text evidence="1">The sequence shown here is derived from an EMBL/GenBank/DDBJ whole genome shotgun (WGS) entry which is preliminary data.</text>
</comment>
<gene>
    <name evidence="1" type="ORF">H5410_024592</name>
</gene>
<protein>
    <submittedName>
        <fullName evidence="1">Uncharacterized protein</fullName>
    </submittedName>
</protein>
<dbReference type="EMBL" id="JACXVP010000004">
    <property type="protein sequence ID" value="KAG5613311.1"/>
    <property type="molecule type" value="Genomic_DNA"/>
</dbReference>
<keyword evidence="2" id="KW-1185">Reference proteome</keyword>
<dbReference type="AlphaFoldDB" id="A0A9J5ZMG8"/>
<accession>A0A9J5ZMG8</accession>
<sequence>MIQPGSFSTVGFQYSRLNDSATFGDGVFYYKESLITIKQPLTEVLINSNTRCQLNATCQVSPCELTLEIGTWYQTLNIYTCFAAGYWM</sequence>
<proteinExistence type="predicted"/>
<organism evidence="1 2">
    <name type="scientific">Solanum commersonii</name>
    <name type="common">Commerson's wild potato</name>
    <name type="synonym">Commerson's nightshade</name>
    <dbReference type="NCBI Taxonomy" id="4109"/>
    <lineage>
        <taxon>Eukaryota</taxon>
        <taxon>Viridiplantae</taxon>
        <taxon>Streptophyta</taxon>
        <taxon>Embryophyta</taxon>
        <taxon>Tracheophyta</taxon>
        <taxon>Spermatophyta</taxon>
        <taxon>Magnoliopsida</taxon>
        <taxon>eudicotyledons</taxon>
        <taxon>Gunneridae</taxon>
        <taxon>Pentapetalae</taxon>
        <taxon>asterids</taxon>
        <taxon>lamiids</taxon>
        <taxon>Solanales</taxon>
        <taxon>Solanaceae</taxon>
        <taxon>Solanoideae</taxon>
        <taxon>Solaneae</taxon>
        <taxon>Solanum</taxon>
    </lineage>
</organism>
<reference evidence="1 2" key="1">
    <citation type="submission" date="2020-09" db="EMBL/GenBank/DDBJ databases">
        <title>De no assembly of potato wild relative species, Solanum commersonii.</title>
        <authorList>
            <person name="Cho K."/>
        </authorList>
    </citation>
    <scope>NUCLEOTIDE SEQUENCE [LARGE SCALE GENOMIC DNA]</scope>
    <source>
        <strain evidence="1">LZ3.2</strain>
        <tissue evidence="1">Leaf</tissue>
    </source>
</reference>
<evidence type="ECO:0000313" key="2">
    <source>
        <dbReference type="Proteomes" id="UP000824120"/>
    </source>
</evidence>
<name>A0A9J5ZMG8_SOLCO</name>